<dbReference type="PANTHER" id="PTHR30092:SF0">
    <property type="entry name" value="INNER MEMBRANE PROTEIN CRED"/>
    <property type="match status" value="1"/>
</dbReference>
<organism evidence="2 3">
    <name type="scientific">Granulicella rosea</name>
    <dbReference type="NCBI Taxonomy" id="474952"/>
    <lineage>
        <taxon>Bacteria</taxon>
        <taxon>Pseudomonadati</taxon>
        <taxon>Acidobacteriota</taxon>
        <taxon>Terriglobia</taxon>
        <taxon>Terriglobales</taxon>
        <taxon>Acidobacteriaceae</taxon>
        <taxon>Granulicella</taxon>
    </lineage>
</organism>
<feature type="transmembrane region" description="Helical" evidence="1">
    <location>
        <begin position="84"/>
        <end position="102"/>
    </location>
</feature>
<feature type="transmembrane region" description="Helical" evidence="1">
    <location>
        <begin position="167"/>
        <end position="185"/>
    </location>
</feature>
<dbReference type="EMBL" id="FZOU01000004">
    <property type="protein sequence ID" value="SNT06804.1"/>
    <property type="molecule type" value="Genomic_DNA"/>
</dbReference>
<feature type="transmembrane region" description="Helical" evidence="1">
    <location>
        <begin position="20"/>
        <end position="42"/>
    </location>
</feature>
<dbReference type="GO" id="GO:0005886">
    <property type="term" value="C:plasma membrane"/>
    <property type="evidence" value="ECO:0007669"/>
    <property type="project" value="TreeGrafter"/>
</dbReference>
<keyword evidence="1" id="KW-0812">Transmembrane</keyword>
<evidence type="ECO:0000256" key="1">
    <source>
        <dbReference type="SAM" id="Phobius"/>
    </source>
</evidence>
<protein>
    <submittedName>
        <fullName evidence="2">Inner membrane protein</fullName>
    </submittedName>
</protein>
<keyword evidence="1" id="KW-1133">Transmembrane helix</keyword>
<evidence type="ECO:0000313" key="2">
    <source>
        <dbReference type="EMBL" id="SNT06804.1"/>
    </source>
</evidence>
<feature type="transmembrane region" description="Helical" evidence="1">
    <location>
        <begin position="140"/>
        <end position="161"/>
    </location>
</feature>
<name>A0A239JPU2_9BACT</name>
<sequence>MSSFVTPPPPLKSNIVRTFSLGGKFFIILMLALVMSISGFFIESLTTERASIHGVQQASESAPAQPERLFGVELADSYRAIHRSLHYITLFLGLVFLTYFLFEVMTGRSVHPAQYALVGVAQTIFYLLLLSFAEHLGFDLSFLIAGGCTVGLFAINTHWLFHSRKLGMRALGVFTLLYAFIYVLLRVEAYALLVGAVASFFAVAAAMYVTRNVDWYGEGAPVAAATAAGGRDSWLD</sequence>
<dbReference type="AlphaFoldDB" id="A0A239JPU2"/>
<keyword evidence="1" id="KW-0472">Membrane</keyword>
<dbReference type="RefSeq" id="WP_089408699.1">
    <property type="nucleotide sequence ID" value="NZ_FZOU01000004.1"/>
</dbReference>
<evidence type="ECO:0000313" key="3">
    <source>
        <dbReference type="Proteomes" id="UP000198356"/>
    </source>
</evidence>
<dbReference type="Proteomes" id="UP000198356">
    <property type="component" value="Unassembled WGS sequence"/>
</dbReference>
<feature type="transmembrane region" description="Helical" evidence="1">
    <location>
        <begin position="190"/>
        <end position="209"/>
    </location>
</feature>
<keyword evidence="3" id="KW-1185">Reference proteome</keyword>
<dbReference type="PANTHER" id="PTHR30092">
    <property type="entry name" value="INNER MEMBRANE PROTEIN CRED"/>
    <property type="match status" value="1"/>
</dbReference>
<feature type="transmembrane region" description="Helical" evidence="1">
    <location>
        <begin position="114"/>
        <end position="133"/>
    </location>
</feature>
<gene>
    <name evidence="2" type="ORF">SAMN05421770_10423</name>
</gene>
<dbReference type="InterPro" id="IPR010364">
    <property type="entry name" value="Uncharacterised_IM_CreD"/>
</dbReference>
<accession>A0A239JPU2</accession>
<proteinExistence type="predicted"/>
<dbReference type="Pfam" id="PF06123">
    <property type="entry name" value="CreD"/>
    <property type="match status" value="1"/>
</dbReference>
<dbReference type="OrthoDB" id="9791851at2"/>
<reference evidence="2 3" key="1">
    <citation type="submission" date="2017-06" db="EMBL/GenBank/DDBJ databases">
        <authorList>
            <person name="Kim H.J."/>
            <person name="Triplett B.A."/>
        </authorList>
    </citation>
    <scope>NUCLEOTIDE SEQUENCE [LARGE SCALE GENOMIC DNA]</scope>
    <source>
        <strain evidence="2 3">DSM 18704</strain>
    </source>
</reference>